<keyword evidence="2" id="KW-0012">Acyltransferase</keyword>
<comment type="caution">
    <text evidence="4">The sequence shown here is derived from an EMBL/GenBank/DDBJ whole genome shotgun (WGS) entry which is preliminary data.</text>
</comment>
<keyword evidence="5" id="KW-1185">Reference proteome</keyword>
<dbReference type="EMBL" id="JACYXC010000001">
    <property type="protein sequence ID" value="MBH5334707.1"/>
    <property type="molecule type" value="Genomic_DNA"/>
</dbReference>
<gene>
    <name evidence="4" type="ORF">IHE55_07835</name>
</gene>
<dbReference type="Proteomes" id="UP000807371">
    <property type="component" value="Unassembled WGS sequence"/>
</dbReference>
<feature type="domain" description="N-acetyltransferase" evidence="3">
    <location>
        <begin position="34"/>
        <end position="180"/>
    </location>
</feature>
<organism evidence="4 5">
    <name type="scientific">Streptomyces pactum</name>
    <dbReference type="NCBI Taxonomy" id="68249"/>
    <lineage>
        <taxon>Bacteria</taxon>
        <taxon>Bacillati</taxon>
        <taxon>Actinomycetota</taxon>
        <taxon>Actinomycetes</taxon>
        <taxon>Kitasatosporales</taxon>
        <taxon>Streptomycetaceae</taxon>
        <taxon>Streptomyces</taxon>
    </lineage>
</organism>
<sequence>MNPALTSGVNGGPALLDAEALTSGPEREAWFAESAHRILADLVRGGAALGWVEPPSPDEVTDLLGRVLTAVRAGDASLRAACLGHRLVGLGYWQRYTRPTHRPHADLEKLAVDTAAQGRGVGRALTAALIADAREAGVEVLTLDARGDNTGALRLYRSLGFTEYGRLPRFVAVGERRYDKVFCMLDLRRPA</sequence>
<dbReference type="CDD" id="cd04301">
    <property type="entry name" value="NAT_SF"/>
    <property type="match status" value="1"/>
</dbReference>
<dbReference type="InterPro" id="IPR016181">
    <property type="entry name" value="Acyl_CoA_acyltransferase"/>
</dbReference>
<reference evidence="4 5" key="1">
    <citation type="submission" date="2020-09" db="EMBL/GenBank/DDBJ databases">
        <title>Biosynthesis of the nuclear factor of activated T cells inhibitor NFAT-133 and its congeners in Streptomyces pactum.</title>
        <authorList>
            <person name="Zhou W."/>
            <person name="Posri P."/>
            <person name="Abugrain M.E."/>
            <person name="Weisberg A.J."/>
            <person name="Chang J.H."/>
            <person name="Mahmud T."/>
        </authorList>
    </citation>
    <scope>NUCLEOTIDE SEQUENCE [LARGE SCALE GENOMIC DNA]</scope>
    <source>
        <strain evidence="4 5">ATCC 27456</strain>
    </source>
</reference>
<evidence type="ECO:0000259" key="3">
    <source>
        <dbReference type="PROSITE" id="PS51186"/>
    </source>
</evidence>
<protein>
    <submittedName>
        <fullName evidence="4">GNAT family N-acetyltransferase</fullName>
    </submittedName>
</protein>
<evidence type="ECO:0000313" key="4">
    <source>
        <dbReference type="EMBL" id="MBH5334707.1"/>
    </source>
</evidence>
<proteinExistence type="predicted"/>
<dbReference type="Gene3D" id="3.40.630.30">
    <property type="match status" value="1"/>
</dbReference>
<evidence type="ECO:0000313" key="5">
    <source>
        <dbReference type="Proteomes" id="UP000807371"/>
    </source>
</evidence>
<keyword evidence="1" id="KW-0808">Transferase</keyword>
<evidence type="ECO:0000256" key="1">
    <source>
        <dbReference type="ARBA" id="ARBA00022679"/>
    </source>
</evidence>
<dbReference type="PANTHER" id="PTHR43877">
    <property type="entry name" value="AMINOALKYLPHOSPHONATE N-ACETYLTRANSFERASE-RELATED-RELATED"/>
    <property type="match status" value="1"/>
</dbReference>
<dbReference type="InterPro" id="IPR050832">
    <property type="entry name" value="Bact_Acetyltransf"/>
</dbReference>
<dbReference type="PROSITE" id="PS51186">
    <property type="entry name" value="GNAT"/>
    <property type="match status" value="1"/>
</dbReference>
<dbReference type="Pfam" id="PF00583">
    <property type="entry name" value="Acetyltransf_1"/>
    <property type="match status" value="1"/>
</dbReference>
<accession>A0ABS0NHN5</accession>
<evidence type="ECO:0000256" key="2">
    <source>
        <dbReference type="ARBA" id="ARBA00023315"/>
    </source>
</evidence>
<dbReference type="InterPro" id="IPR000182">
    <property type="entry name" value="GNAT_dom"/>
</dbReference>
<dbReference type="RefSeq" id="WP_197988361.1">
    <property type="nucleotide sequence ID" value="NZ_JACYXC010000001.1"/>
</dbReference>
<dbReference type="SUPFAM" id="SSF55729">
    <property type="entry name" value="Acyl-CoA N-acyltransferases (Nat)"/>
    <property type="match status" value="1"/>
</dbReference>
<name>A0ABS0NHN5_9ACTN</name>